<evidence type="ECO:0000313" key="3">
    <source>
        <dbReference type="Proteomes" id="UP000198858"/>
    </source>
</evidence>
<dbReference type="Proteomes" id="UP000198858">
    <property type="component" value="Chromosome I"/>
</dbReference>
<dbReference type="STRING" id="1250231.SAMN04488552_2743"/>
<evidence type="ECO:0008006" key="4">
    <source>
        <dbReference type="Google" id="ProtNLM"/>
    </source>
</evidence>
<feature type="signal peptide" evidence="1">
    <location>
        <begin position="1"/>
        <end position="21"/>
    </location>
</feature>
<dbReference type="RefSeq" id="WP_089663347.1">
    <property type="nucleotide sequence ID" value="NZ_LT629745.1"/>
</dbReference>
<feature type="chain" id="PRO_5009258404" description="Lipoprotein" evidence="1">
    <location>
        <begin position="22"/>
        <end position="295"/>
    </location>
</feature>
<evidence type="ECO:0000313" key="2">
    <source>
        <dbReference type="EMBL" id="SDS30306.1"/>
    </source>
</evidence>
<keyword evidence="3" id="KW-1185">Reference proteome</keyword>
<name>A0A1H1R481_9FLAO</name>
<proteinExistence type="predicted"/>
<dbReference type="AlphaFoldDB" id="A0A1H1R481"/>
<accession>A0A1H1R481</accession>
<protein>
    <recommendedName>
        <fullName evidence="4">Lipoprotein</fullName>
    </recommendedName>
</protein>
<evidence type="ECO:0000256" key="1">
    <source>
        <dbReference type="SAM" id="SignalP"/>
    </source>
</evidence>
<dbReference type="EMBL" id="LT629745">
    <property type="protein sequence ID" value="SDS30306.1"/>
    <property type="molecule type" value="Genomic_DNA"/>
</dbReference>
<organism evidence="2 3">
    <name type="scientific">Christiangramia echinicola</name>
    <dbReference type="NCBI Taxonomy" id="279359"/>
    <lineage>
        <taxon>Bacteria</taxon>
        <taxon>Pseudomonadati</taxon>
        <taxon>Bacteroidota</taxon>
        <taxon>Flavobacteriia</taxon>
        <taxon>Flavobacteriales</taxon>
        <taxon>Flavobacteriaceae</taxon>
        <taxon>Christiangramia</taxon>
    </lineage>
</organism>
<reference evidence="2 3" key="1">
    <citation type="submission" date="2016-10" db="EMBL/GenBank/DDBJ databases">
        <authorList>
            <person name="Varghese N."/>
            <person name="Submissions S."/>
        </authorList>
    </citation>
    <scope>NUCLEOTIDE SEQUENCE [LARGE SCALE GENOMIC DNA]</scope>
    <source>
        <strain evidence="2 3">Mar_2010_102</strain>
    </source>
</reference>
<sequence>MKKLFLRVFAVYFLISGLQSCTNDNDPNPVDQQTEANLIIKLDVDPNQIRLGNTGSTAPVPSENAGQDPDFNIISAHYLELAPNMFTPLGEGEILYHASETTKGGGNAIDFDNSIKVAPGEVFLTIPLKDIKPGSYEWVRLSLSYQNLDAEVYFEGNLYDVTIAGFVGFNTYISNFKVKNETVEVNDNKLQGFFAFESIAGVNTGQVPAGGITVPNPIFDTSPIPQGSCVVTGEFQSPFNITGNETEDVIVTMSLSTNKSFEWQDLNGNGKWDIGTGNSEPVVDMGLRGLIPKVE</sequence>
<keyword evidence="1" id="KW-0732">Signal</keyword>
<gene>
    <name evidence="2" type="ORF">SAMN04488552_2743</name>
</gene>
<dbReference type="PROSITE" id="PS51257">
    <property type="entry name" value="PROKAR_LIPOPROTEIN"/>
    <property type="match status" value="1"/>
</dbReference>